<dbReference type="RefSeq" id="XP_007890371.1">
    <property type="nucleotide sequence ID" value="XM_007892180.2"/>
</dbReference>
<proteinExistence type="evidence at transcript level"/>
<dbReference type="GO" id="GO:0005886">
    <property type="term" value="C:plasma membrane"/>
    <property type="evidence" value="ECO:0007669"/>
    <property type="project" value="TreeGrafter"/>
</dbReference>
<sequence>MMNNTSIAICLNSTWENQFTLYAVIYGIITLPGIFGNMVAFVILFKNIKREKKAVIFMLNLVVADLAHALSLPLRIFYYLSHNWPFGHFMCLFCFYLKYLNMYASIYFLVCISIQRCVFLLYPFKYRSWKRRYDVALSAVGWMTVMLICLTFPIMRNISPFNSSQCFADLPTRKIKFETSIAMLIISELMGFILPLIIILTCTWKTVQSLKSKQNVPHDQIGKKALKMVLMCATVFLICFAPYHLFFGLNLLKSNITDCSLRKTIIIMHSVTLCLASMNCCLDPIIYYFVTAEFREQLSRTGSYLSRSRHLSSESTTSHRLDY</sequence>
<reference evidence="12" key="4">
    <citation type="submission" date="2025-05" db="UniProtKB">
        <authorList>
            <consortium name="Ensembl"/>
        </authorList>
    </citation>
    <scope>IDENTIFICATION</scope>
</reference>
<dbReference type="GO" id="GO:0004930">
    <property type="term" value="F:G protein-coupled receptor activity"/>
    <property type="evidence" value="ECO:0007669"/>
    <property type="project" value="UniProtKB-KW"/>
</dbReference>
<dbReference type="InterPro" id="IPR000276">
    <property type="entry name" value="GPCR_Rhodpsn"/>
</dbReference>
<dbReference type="InterPro" id="IPR017452">
    <property type="entry name" value="GPCR_Rhodpsn_7TM"/>
</dbReference>
<dbReference type="GO" id="GO:0007200">
    <property type="term" value="P:phospholipase C-activating G protein-coupled receptor signaling pathway"/>
    <property type="evidence" value="ECO:0007669"/>
    <property type="project" value="TreeGrafter"/>
</dbReference>
<feature type="domain" description="G-protein coupled receptors family 1 profile" evidence="10">
    <location>
        <begin position="36"/>
        <end position="287"/>
    </location>
</feature>
<evidence type="ECO:0000256" key="6">
    <source>
        <dbReference type="ARBA" id="ARBA00023170"/>
    </source>
</evidence>
<keyword evidence="2 9" id="KW-0812">Transmembrane</keyword>
<accession>V9KSV1</accession>
<feature type="transmembrane region" description="Helical" evidence="9">
    <location>
        <begin position="20"/>
        <end position="45"/>
    </location>
</feature>
<feature type="transmembrane region" description="Helical" evidence="9">
    <location>
        <begin position="181"/>
        <end position="204"/>
    </location>
</feature>
<dbReference type="Gene3D" id="1.20.1070.10">
    <property type="entry name" value="Rhodopsin 7-helix transmembrane proteins"/>
    <property type="match status" value="1"/>
</dbReference>
<dbReference type="GeneTree" id="ENSGT01040000240444"/>
<dbReference type="AlphaFoldDB" id="V9KSV1"/>
<dbReference type="RefSeq" id="XP_007890362.1">
    <property type="nucleotide sequence ID" value="XM_007892171.2"/>
</dbReference>
<evidence type="ECO:0000313" key="13">
    <source>
        <dbReference type="Proteomes" id="UP000314986"/>
    </source>
</evidence>
<keyword evidence="4" id="KW-0297">G-protein coupled receptor</keyword>
<comment type="subcellular location">
    <subcellularLocation>
        <location evidence="1">Membrane</location>
        <topology evidence="1">Multi-pass membrane protein</topology>
    </subcellularLocation>
</comment>
<feature type="transmembrane region" description="Helical" evidence="9">
    <location>
        <begin position="135"/>
        <end position="155"/>
    </location>
</feature>
<feature type="transmembrane region" description="Helical" evidence="9">
    <location>
        <begin position="57"/>
        <end position="80"/>
    </location>
</feature>
<organism evidence="11">
    <name type="scientific">Callorhinchus milii</name>
    <name type="common">Ghost shark</name>
    <dbReference type="NCBI Taxonomy" id="7868"/>
    <lineage>
        <taxon>Eukaryota</taxon>
        <taxon>Metazoa</taxon>
        <taxon>Chordata</taxon>
        <taxon>Craniata</taxon>
        <taxon>Vertebrata</taxon>
        <taxon>Chondrichthyes</taxon>
        <taxon>Holocephali</taxon>
        <taxon>Chimaeriformes</taxon>
        <taxon>Callorhinchidae</taxon>
        <taxon>Callorhinchus</taxon>
    </lineage>
</organism>
<dbReference type="KEGG" id="cmk:103177816"/>
<protein>
    <submittedName>
        <fullName evidence="11">Putative purinergic receptor FKSG79</fullName>
    </submittedName>
</protein>
<dbReference type="PANTHER" id="PTHR24232:SF6">
    <property type="entry name" value="PURINERGIC RECEPTOR P2Y, G-PROTEIN COUPLED 10B"/>
    <property type="match status" value="1"/>
</dbReference>
<evidence type="ECO:0000256" key="7">
    <source>
        <dbReference type="ARBA" id="ARBA00023180"/>
    </source>
</evidence>
<feature type="transmembrane region" description="Helical" evidence="9">
    <location>
        <begin position="225"/>
        <end position="246"/>
    </location>
</feature>
<keyword evidence="7" id="KW-0325">Glycoprotein</keyword>
<name>V9KSV1_CALMI</name>
<evidence type="ECO:0000256" key="1">
    <source>
        <dbReference type="ARBA" id="ARBA00004141"/>
    </source>
</evidence>
<dbReference type="PROSITE" id="PS50262">
    <property type="entry name" value="G_PROTEIN_RECEP_F1_2"/>
    <property type="match status" value="1"/>
</dbReference>
<dbReference type="Pfam" id="PF00001">
    <property type="entry name" value="7tm_1"/>
    <property type="match status" value="1"/>
</dbReference>
<evidence type="ECO:0000313" key="11">
    <source>
        <dbReference type="EMBL" id="AFP01531.1"/>
    </source>
</evidence>
<evidence type="ECO:0000313" key="12">
    <source>
        <dbReference type="Ensembl" id="ENSCMIP00000015945.1"/>
    </source>
</evidence>
<dbReference type="PRINTS" id="PR01157">
    <property type="entry name" value="P2YPURNOCPTR"/>
</dbReference>
<dbReference type="PANTHER" id="PTHR24232">
    <property type="entry name" value="G-PROTEIN COUPLED RECEPTOR"/>
    <property type="match status" value="1"/>
</dbReference>
<dbReference type="EMBL" id="JW869013">
    <property type="protein sequence ID" value="AFP01531.1"/>
    <property type="molecule type" value="mRNA"/>
</dbReference>
<evidence type="ECO:0000259" key="10">
    <source>
        <dbReference type="PROSITE" id="PS50262"/>
    </source>
</evidence>
<evidence type="ECO:0000256" key="9">
    <source>
        <dbReference type="SAM" id="Phobius"/>
    </source>
</evidence>
<evidence type="ECO:0000256" key="3">
    <source>
        <dbReference type="ARBA" id="ARBA00022989"/>
    </source>
</evidence>
<evidence type="ECO:0000256" key="8">
    <source>
        <dbReference type="ARBA" id="ARBA00023224"/>
    </source>
</evidence>
<evidence type="ECO:0000256" key="2">
    <source>
        <dbReference type="ARBA" id="ARBA00022692"/>
    </source>
</evidence>
<keyword evidence="6 11" id="KW-0675">Receptor</keyword>
<keyword evidence="5 9" id="KW-0472">Membrane</keyword>
<keyword evidence="8" id="KW-0807">Transducer</keyword>
<gene>
    <name evidence="12" type="primary">LOC103177816</name>
</gene>
<dbReference type="GeneID" id="103177816"/>
<dbReference type="GO" id="GO:0035025">
    <property type="term" value="P:positive regulation of Rho protein signal transduction"/>
    <property type="evidence" value="ECO:0007669"/>
    <property type="project" value="TreeGrafter"/>
</dbReference>
<dbReference type="OMA" id="MCATVFL"/>
<feature type="transmembrane region" description="Helical" evidence="9">
    <location>
        <begin position="266"/>
        <end position="290"/>
    </location>
</feature>
<reference evidence="13" key="2">
    <citation type="journal article" date="2007" name="PLoS Biol.">
        <title>Survey sequencing and comparative analysis of the elephant shark (Callorhinchus milii) genome.</title>
        <authorList>
            <person name="Venkatesh B."/>
            <person name="Kirkness E.F."/>
            <person name="Loh Y.H."/>
            <person name="Halpern A.L."/>
            <person name="Lee A.P."/>
            <person name="Johnson J."/>
            <person name="Dandona N."/>
            <person name="Viswanathan L.D."/>
            <person name="Tay A."/>
            <person name="Venter J.C."/>
            <person name="Strausberg R.L."/>
            <person name="Brenner S."/>
        </authorList>
    </citation>
    <scope>NUCLEOTIDE SEQUENCE [LARGE SCALE GENOMIC DNA]</scope>
</reference>
<keyword evidence="13" id="KW-1185">Reference proteome</keyword>
<keyword evidence="3 9" id="KW-1133">Transmembrane helix</keyword>
<dbReference type="Proteomes" id="UP000314986">
    <property type="component" value="Unassembled WGS sequence"/>
</dbReference>
<feature type="transmembrane region" description="Helical" evidence="9">
    <location>
        <begin position="100"/>
        <end position="123"/>
    </location>
</feature>
<dbReference type="OrthoDB" id="9435792at2759"/>
<evidence type="ECO:0000256" key="5">
    <source>
        <dbReference type="ARBA" id="ARBA00023136"/>
    </source>
</evidence>
<dbReference type="SUPFAM" id="SSF81321">
    <property type="entry name" value="Family A G protein-coupled receptor-like"/>
    <property type="match status" value="1"/>
</dbReference>
<dbReference type="PRINTS" id="PR00237">
    <property type="entry name" value="GPCRRHODOPSN"/>
</dbReference>
<evidence type="ECO:0000256" key="4">
    <source>
        <dbReference type="ARBA" id="ARBA00023040"/>
    </source>
</evidence>
<reference evidence="13" key="1">
    <citation type="journal article" date="2006" name="Science">
        <title>Ancient noncoding elements conserved in the human genome.</title>
        <authorList>
            <person name="Venkatesh B."/>
            <person name="Kirkness E.F."/>
            <person name="Loh Y.H."/>
            <person name="Halpern A.L."/>
            <person name="Lee A.P."/>
            <person name="Johnson J."/>
            <person name="Dandona N."/>
            <person name="Viswanathan L.D."/>
            <person name="Tay A."/>
            <person name="Venter J.C."/>
            <person name="Strausberg R.L."/>
            <person name="Brenner S."/>
        </authorList>
    </citation>
    <scope>NUCLEOTIDE SEQUENCE [LARGE SCALE GENOMIC DNA]</scope>
</reference>
<dbReference type="Ensembl" id="ENSCMIT00000016271.1">
    <property type="protein sequence ID" value="ENSCMIP00000015945.1"/>
    <property type="gene ID" value="ENSCMIG00000007736.1"/>
</dbReference>
<reference evidence="11 13" key="3">
    <citation type="journal article" date="2014" name="Nature">
        <title>Elephant shark genome provides unique insights into gnathostome evolution.</title>
        <authorList>
            <consortium name="International Elephant Shark Genome Sequencing Consortium"/>
            <person name="Venkatesh B."/>
            <person name="Lee A.P."/>
            <person name="Ravi V."/>
            <person name="Maurya A.K."/>
            <person name="Lian M.M."/>
            <person name="Swann J.B."/>
            <person name="Ohta Y."/>
            <person name="Flajnik M.F."/>
            <person name="Sutoh Y."/>
            <person name="Kasahara M."/>
            <person name="Hoon S."/>
            <person name="Gangu V."/>
            <person name="Roy S.W."/>
            <person name="Irimia M."/>
            <person name="Korzh V."/>
            <person name="Kondrychyn I."/>
            <person name="Lim Z.W."/>
            <person name="Tay B.H."/>
            <person name="Tohari S."/>
            <person name="Kong K.W."/>
            <person name="Ho S."/>
            <person name="Lorente-Galdos B."/>
            <person name="Quilez J."/>
            <person name="Marques-Bonet T."/>
            <person name="Raney B.J."/>
            <person name="Ingham P.W."/>
            <person name="Tay A."/>
            <person name="Hillier L.W."/>
            <person name="Minx P."/>
            <person name="Boehm T."/>
            <person name="Wilson R.K."/>
            <person name="Brenner S."/>
            <person name="Warren W.C."/>
        </authorList>
    </citation>
    <scope>NUCLEOTIDE SEQUENCE</scope>
    <source>
        <tissue evidence="11">Spleen</tissue>
    </source>
</reference>